<sequence>MAKELTFTNQTLSLITRPSLQSCALSQNLRKLLKMDVKIINIHLVSIENLSSDIILFDMMETDKRLIKAWQEELCKLSNGVKLLLFNTPEEYSYPDIEVWPHISGIFYAHDEEPFLVKGLQKVMEGECYFSRKLASYLIMHAGNYRYDNLESTILTYREKEILNKLRIGASNIEIARALFISESTVKTHLYHLFKKIDVKNRTQAVSWANDNFKH</sequence>
<evidence type="ECO:0000256" key="3">
    <source>
        <dbReference type="ARBA" id="ARBA00023163"/>
    </source>
</evidence>
<dbReference type="InterPro" id="IPR016032">
    <property type="entry name" value="Sig_transdc_resp-reg_C-effctor"/>
</dbReference>
<dbReference type="RefSeq" id="WP_163449623.1">
    <property type="nucleotide sequence ID" value="NZ_CP050321.1"/>
</dbReference>
<accession>A0A248KJU2</accession>
<feature type="domain" description="HTH luxR-type" evidence="4">
    <location>
        <begin position="148"/>
        <end position="213"/>
    </location>
</feature>
<dbReference type="Pfam" id="PF21155">
    <property type="entry name" value="VpsT-like_REC"/>
    <property type="match status" value="1"/>
</dbReference>
<evidence type="ECO:0000259" key="4">
    <source>
        <dbReference type="PROSITE" id="PS50043"/>
    </source>
</evidence>
<dbReference type="SMART" id="SM00421">
    <property type="entry name" value="HTH_LUXR"/>
    <property type="match status" value="1"/>
</dbReference>
<dbReference type="AlphaFoldDB" id="A0A248KJU2"/>
<evidence type="ECO:0000256" key="1">
    <source>
        <dbReference type="ARBA" id="ARBA00023015"/>
    </source>
</evidence>
<dbReference type="PANTHER" id="PTHR44688:SF16">
    <property type="entry name" value="DNA-BINDING TRANSCRIPTIONAL ACTIVATOR DEVR_DOSR"/>
    <property type="match status" value="1"/>
</dbReference>
<name>A0A248KJU2_9ENTR</name>
<dbReference type="PANTHER" id="PTHR44688">
    <property type="entry name" value="DNA-BINDING TRANSCRIPTIONAL ACTIVATOR DEVR_DOSR"/>
    <property type="match status" value="1"/>
</dbReference>
<keyword evidence="3" id="KW-0804">Transcription</keyword>
<dbReference type="InterPro" id="IPR000792">
    <property type="entry name" value="Tscrpt_reg_LuxR_C"/>
</dbReference>
<keyword evidence="2" id="KW-0238">DNA-binding</keyword>
<dbReference type="CDD" id="cd06170">
    <property type="entry name" value="LuxR_C_like"/>
    <property type="match status" value="1"/>
</dbReference>
<dbReference type="NCBIfam" id="NF007505">
    <property type="entry name" value="PRK10100.1"/>
    <property type="match status" value="1"/>
</dbReference>
<evidence type="ECO:0000313" key="7">
    <source>
        <dbReference type="Proteomes" id="UP000197098"/>
    </source>
</evidence>
<dbReference type="KEGG" id="kgn:GY169_14870"/>
<dbReference type="PRINTS" id="PR00038">
    <property type="entry name" value="HTHLUXR"/>
</dbReference>
<dbReference type="SUPFAM" id="SSF46894">
    <property type="entry name" value="C-terminal effector domain of the bipartite response regulators"/>
    <property type="match status" value="1"/>
</dbReference>
<dbReference type="Proteomes" id="UP000503580">
    <property type="component" value="Chromosome"/>
</dbReference>
<gene>
    <name evidence="6" type="primary">csgD</name>
    <name evidence="5" type="ORF">CEW81_15160</name>
    <name evidence="6" type="ORF">GY169_14870</name>
</gene>
<proteinExistence type="predicted"/>
<dbReference type="EMBL" id="CP022114">
    <property type="protein sequence ID" value="ASG63642.1"/>
    <property type="molecule type" value="Genomic_DNA"/>
</dbReference>
<keyword evidence="1" id="KW-0805">Transcription regulation</keyword>
<keyword evidence="8" id="KW-1185">Reference proteome</keyword>
<reference evidence="6 8" key="2">
    <citation type="submission" date="2020-02" db="EMBL/GenBank/DDBJ databases">
        <title>Whole genome PO2S7.</title>
        <authorList>
            <person name="Singha K.M."/>
        </authorList>
    </citation>
    <scope>NUCLEOTIDE SEQUENCE [LARGE SCALE GENOMIC DNA]</scope>
    <source>
        <strain evidence="6 8">PO2S7</strain>
    </source>
</reference>
<dbReference type="InterPro" id="IPR036388">
    <property type="entry name" value="WH-like_DNA-bd_sf"/>
</dbReference>
<evidence type="ECO:0000256" key="2">
    <source>
        <dbReference type="ARBA" id="ARBA00023125"/>
    </source>
</evidence>
<dbReference type="Proteomes" id="UP000197098">
    <property type="component" value="Chromosome"/>
</dbReference>
<protein>
    <submittedName>
        <fullName evidence="5">Transcriptional regulator CsgD</fullName>
    </submittedName>
</protein>
<dbReference type="Gene3D" id="3.40.50.2300">
    <property type="match status" value="1"/>
</dbReference>
<dbReference type="PROSITE" id="PS00622">
    <property type="entry name" value="HTH_LUXR_1"/>
    <property type="match status" value="1"/>
</dbReference>
<dbReference type="GO" id="GO:0003677">
    <property type="term" value="F:DNA binding"/>
    <property type="evidence" value="ECO:0007669"/>
    <property type="project" value="UniProtKB-KW"/>
</dbReference>
<dbReference type="PROSITE" id="PS50043">
    <property type="entry name" value="HTH_LUXR_2"/>
    <property type="match status" value="1"/>
</dbReference>
<organism evidence="5 7">
    <name type="scientific">Kluyvera genomosp. 3</name>
    <dbReference type="NCBI Taxonomy" id="2774055"/>
    <lineage>
        <taxon>Bacteria</taxon>
        <taxon>Pseudomonadati</taxon>
        <taxon>Pseudomonadota</taxon>
        <taxon>Gammaproteobacteria</taxon>
        <taxon>Enterobacterales</taxon>
        <taxon>Enterobacteriaceae</taxon>
        <taxon>Kluyvera</taxon>
    </lineage>
</organism>
<evidence type="ECO:0000313" key="6">
    <source>
        <dbReference type="EMBL" id="QIR28009.1"/>
    </source>
</evidence>
<evidence type="ECO:0000313" key="5">
    <source>
        <dbReference type="EMBL" id="ASG63642.1"/>
    </source>
</evidence>
<evidence type="ECO:0000313" key="8">
    <source>
        <dbReference type="Proteomes" id="UP000503580"/>
    </source>
</evidence>
<reference evidence="5 7" key="1">
    <citation type="submission" date="2017-06" db="EMBL/GenBank/DDBJ databases">
        <title>Origin of plasmid-mediated fosfomycin resistance gene fosA3.</title>
        <authorList>
            <person name="Ito R."/>
            <person name="Pacey M.P."/>
            <person name="Doi Y."/>
        </authorList>
    </citation>
    <scope>NUCLEOTIDE SEQUENCE [LARGE SCALE GENOMIC DNA]</scope>
    <source>
        <strain evidence="5 7">YDC799</strain>
    </source>
</reference>
<dbReference type="EMBL" id="CP050321">
    <property type="protein sequence ID" value="QIR28009.1"/>
    <property type="molecule type" value="Genomic_DNA"/>
</dbReference>
<dbReference type="Pfam" id="PF00196">
    <property type="entry name" value="GerE"/>
    <property type="match status" value="1"/>
</dbReference>
<dbReference type="FunFam" id="1.10.10.10:FF:000153">
    <property type="entry name" value="LuxR family transcriptional regulator"/>
    <property type="match status" value="1"/>
</dbReference>
<accession>A0A6G9RPX3</accession>
<dbReference type="InterPro" id="IPR049151">
    <property type="entry name" value="CsgD-like_REC"/>
</dbReference>
<dbReference type="GO" id="GO:0006355">
    <property type="term" value="P:regulation of DNA-templated transcription"/>
    <property type="evidence" value="ECO:0007669"/>
    <property type="project" value="InterPro"/>
</dbReference>
<dbReference type="Gene3D" id="1.10.10.10">
    <property type="entry name" value="Winged helix-like DNA-binding domain superfamily/Winged helix DNA-binding domain"/>
    <property type="match status" value="1"/>
</dbReference>